<reference evidence="1" key="1">
    <citation type="submission" date="2020-07" db="EMBL/GenBank/DDBJ databases">
        <title>Multicomponent nature underlies the extraordinary mechanical properties of spider dragline silk.</title>
        <authorList>
            <person name="Kono N."/>
            <person name="Nakamura H."/>
            <person name="Mori M."/>
            <person name="Yoshida Y."/>
            <person name="Ohtoshi R."/>
            <person name="Malay A.D."/>
            <person name="Moran D.A.P."/>
            <person name="Tomita M."/>
            <person name="Numata K."/>
            <person name="Arakawa K."/>
        </authorList>
    </citation>
    <scope>NUCLEOTIDE SEQUENCE</scope>
</reference>
<keyword evidence="2" id="KW-1185">Reference proteome</keyword>
<organism evidence="1 2">
    <name type="scientific">Trichonephila clavata</name>
    <name type="common">Joro spider</name>
    <name type="synonym">Nephila clavata</name>
    <dbReference type="NCBI Taxonomy" id="2740835"/>
    <lineage>
        <taxon>Eukaryota</taxon>
        <taxon>Metazoa</taxon>
        <taxon>Ecdysozoa</taxon>
        <taxon>Arthropoda</taxon>
        <taxon>Chelicerata</taxon>
        <taxon>Arachnida</taxon>
        <taxon>Araneae</taxon>
        <taxon>Araneomorphae</taxon>
        <taxon>Entelegynae</taxon>
        <taxon>Araneoidea</taxon>
        <taxon>Nephilidae</taxon>
        <taxon>Trichonephila</taxon>
    </lineage>
</organism>
<dbReference type="Proteomes" id="UP000887116">
    <property type="component" value="Unassembled WGS sequence"/>
</dbReference>
<dbReference type="AlphaFoldDB" id="A0A8X6HAD3"/>
<sequence length="96" mass="11285">MGPYIDEPCYFKHSFLSKGWNTFDKALRSFWETENISEEQPITCDQLSYCEDQFERIHFKKPCGRYSVSLPSKENINLGDSRSTLLLNTFINYENA</sequence>
<comment type="caution">
    <text evidence="1">The sequence shown here is derived from an EMBL/GenBank/DDBJ whole genome shotgun (WGS) entry which is preliminary data.</text>
</comment>
<gene>
    <name evidence="1" type="ORF">TNCT_405791</name>
</gene>
<protein>
    <submittedName>
        <fullName evidence="1">Uncharacterized protein</fullName>
    </submittedName>
</protein>
<name>A0A8X6HAD3_TRICU</name>
<accession>A0A8X6HAD3</accession>
<evidence type="ECO:0000313" key="2">
    <source>
        <dbReference type="Proteomes" id="UP000887116"/>
    </source>
</evidence>
<dbReference type="EMBL" id="BMAO01008025">
    <property type="protein sequence ID" value="GFR20221.1"/>
    <property type="molecule type" value="Genomic_DNA"/>
</dbReference>
<proteinExistence type="predicted"/>
<dbReference type="OrthoDB" id="6621660at2759"/>
<evidence type="ECO:0000313" key="1">
    <source>
        <dbReference type="EMBL" id="GFR20221.1"/>
    </source>
</evidence>